<evidence type="ECO:0000313" key="2">
    <source>
        <dbReference type="RefSeq" id="XP_013390205.1"/>
    </source>
</evidence>
<dbReference type="InterPro" id="IPR029044">
    <property type="entry name" value="Nucleotide-diphossugar_trans"/>
</dbReference>
<dbReference type="InterPro" id="IPR007577">
    <property type="entry name" value="GlycoTrfase_DXD_sugar-bd_CS"/>
</dbReference>
<keyword evidence="1" id="KW-1185">Reference proteome</keyword>
<evidence type="ECO:0000313" key="1">
    <source>
        <dbReference type="Proteomes" id="UP000085678"/>
    </source>
</evidence>
<dbReference type="KEGG" id="lak:106158672"/>
<proteinExistence type="predicted"/>
<name>A0A1S3HVZ4_LINAN</name>
<dbReference type="OrthoDB" id="409543at2759"/>
<dbReference type="Gene3D" id="3.90.550.20">
    <property type="match status" value="1"/>
</dbReference>
<dbReference type="Proteomes" id="UP000085678">
    <property type="component" value="Unplaced"/>
</dbReference>
<dbReference type="InParanoid" id="A0A1S3HVZ4"/>
<sequence>MSWQYRSEKRRLDNRIFEKSTTSGGSMQTTISRHQRMMDYKEKLRLKGKMLVRSITFMSRGQRRIIALLGLVAVVMVCGLLIITSGTAQADVTVTEAPVDTFDYDGFERKVRQLLDIYKVNSDPVMKVRFVQNPITMVYELVGKPFIWLFWEGPLRPAYIDLCILSIICHNEKDFHIKVFNSTQFAQSVDYLQPMYHSLNPAHKSDYFRAAILSNYGGMYFDVDTISFKSMREYLDLLGSNDIVGSRRPSGEFHVGNMGPFRMQTEFTKNWIMKIHQTRFNTAHKALASGADPFKGTELGTETAQPVFEEQLGLGLRFHNIEGSEAWFQFSTADLMSDQRDFAKEMNETHLIVLQNKDYLEGFRRMDLSAVLRSKLGVAQLLRRSLQKCADDIGLV</sequence>
<protein>
    <submittedName>
        <fullName evidence="2">Uncharacterized protein LOC106158672</fullName>
    </submittedName>
</protein>
<dbReference type="GeneID" id="106158672"/>
<reference evidence="2" key="1">
    <citation type="submission" date="2025-08" db="UniProtKB">
        <authorList>
            <consortium name="RefSeq"/>
        </authorList>
    </citation>
    <scope>IDENTIFICATION</scope>
    <source>
        <tissue evidence="2">Gonads</tissue>
    </source>
</reference>
<organism evidence="1 2">
    <name type="scientific">Lingula anatina</name>
    <name type="common">Brachiopod</name>
    <name type="synonym">Lingula unguis</name>
    <dbReference type="NCBI Taxonomy" id="7574"/>
    <lineage>
        <taxon>Eukaryota</taxon>
        <taxon>Metazoa</taxon>
        <taxon>Spiralia</taxon>
        <taxon>Lophotrochozoa</taxon>
        <taxon>Brachiopoda</taxon>
        <taxon>Linguliformea</taxon>
        <taxon>Lingulata</taxon>
        <taxon>Lingulida</taxon>
        <taxon>Linguloidea</taxon>
        <taxon>Lingulidae</taxon>
        <taxon>Lingula</taxon>
    </lineage>
</organism>
<dbReference type="RefSeq" id="XP_013390205.1">
    <property type="nucleotide sequence ID" value="XM_013534751.1"/>
</dbReference>
<gene>
    <name evidence="2" type="primary">LOC106158672</name>
</gene>
<dbReference type="SUPFAM" id="SSF53448">
    <property type="entry name" value="Nucleotide-diphospho-sugar transferases"/>
    <property type="match status" value="1"/>
</dbReference>
<dbReference type="Pfam" id="PF04488">
    <property type="entry name" value="Gly_transf_sug"/>
    <property type="match status" value="1"/>
</dbReference>
<accession>A0A1S3HVZ4</accession>
<dbReference type="AlphaFoldDB" id="A0A1S3HVZ4"/>